<organism evidence="2 3">
    <name type="scientific">Actinotalea ferrariae CF5-4</name>
    <dbReference type="NCBI Taxonomy" id="948458"/>
    <lineage>
        <taxon>Bacteria</taxon>
        <taxon>Bacillati</taxon>
        <taxon>Actinomycetota</taxon>
        <taxon>Actinomycetes</taxon>
        <taxon>Micrococcales</taxon>
        <taxon>Cellulomonadaceae</taxon>
        <taxon>Actinotalea</taxon>
    </lineage>
</organism>
<feature type="transmembrane region" description="Helical" evidence="1">
    <location>
        <begin position="84"/>
        <end position="100"/>
    </location>
</feature>
<name>A0A021VUI4_9CELL</name>
<protein>
    <submittedName>
        <fullName evidence="2">Sulfate permease</fullName>
    </submittedName>
</protein>
<dbReference type="GO" id="GO:0015098">
    <property type="term" value="F:molybdate ion transmembrane transporter activity"/>
    <property type="evidence" value="ECO:0007669"/>
    <property type="project" value="InterPro"/>
</dbReference>
<dbReference type="OrthoDB" id="7361398at2"/>
<feature type="transmembrane region" description="Helical" evidence="1">
    <location>
        <begin position="158"/>
        <end position="179"/>
    </location>
</feature>
<dbReference type="InterPro" id="IPR031563">
    <property type="entry name" value="MOT1/MOT2"/>
</dbReference>
<feature type="transmembrane region" description="Helical" evidence="1">
    <location>
        <begin position="389"/>
        <end position="418"/>
    </location>
</feature>
<dbReference type="PANTHER" id="PTHR31970">
    <property type="match status" value="1"/>
</dbReference>
<feature type="transmembrane region" description="Helical" evidence="1">
    <location>
        <begin position="334"/>
        <end position="353"/>
    </location>
</feature>
<dbReference type="PANTHER" id="PTHR31970:SF9">
    <property type="entry name" value="MOLYBDATE TRANSPORTER 2"/>
    <property type="match status" value="1"/>
</dbReference>
<evidence type="ECO:0000313" key="3">
    <source>
        <dbReference type="Proteomes" id="UP000019753"/>
    </source>
</evidence>
<dbReference type="RefSeq" id="WP_052022652.1">
    <property type="nucleotide sequence ID" value="NZ_AXCW01000074.1"/>
</dbReference>
<keyword evidence="1" id="KW-1133">Transmembrane helix</keyword>
<gene>
    <name evidence="2" type="ORF">N866_18695</name>
</gene>
<feature type="transmembrane region" description="Helical" evidence="1">
    <location>
        <begin position="191"/>
        <end position="208"/>
    </location>
</feature>
<sequence>MYADRGADAHLTAWRTVPDDLRAHPRADGAPTLGAPAHDARTRGDGLLRARFDVRELAGAVGDVGVLVPIAVAMVVVNGLSATAALLPAGILYVVAGWYYRVPVPVQPLKAFGAIAIAAQLGPDEIAAGALLMGAVFLLLGGTGLLDRAARVFPLPLVRAVQLSVGLLFLKVAVGLVTAPPTTFTDHTRPVAYLVGGALLVAVLAGLLRRYAVSLVLVAVGVVVVLLTGPAPGGVALGPAPVVLPDLSWSVVAVAAVTLTLPQVPLTFANSCVGAAEAARGYYGTAARRVTPNRLAVSLGLANLGVGAVSGMPVCHGAGGFTAHRAFGARTGGASIAMGAVLIGLALGVGAGLGPALQAFPLPVLAGLLTVAGLLHITLLRDLRRPLDWAFAVVVGVLGVLLNLAVALVLGLVAWWLVARLTSRRRAA</sequence>
<dbReference type="EMBL" id="AXCW01000074">
    <property type="protein sequence ID" value="EYR63710.1"/>
    <property type="molecule type" value="Genomic_DNA"/>
</dbReference>
<dbReference type="AlphaFoldDB" id="A0A021VUI4"/>
<feature type="transmembrane region" description="Helical" evidence="1">
    <location>
        <begin position="215"/>
        <end position="237"/>
    </location>
</feature>
<dbReference type="Pfam" id="PF16983">
    <property type="entry name" value="MFS_MOT1"/>
    <property type="match status" value="2"/>
</dbReference>
<feature type="transmembrane region" description="Helical" evidence="1">
    <location>
        <begin position="249"/>
        <end position="274"/>
    </location>
</feature>
<reference evidence="2 3" key="1">
    <citation type="submission" date="2014-01" db="EMBL/GenBank/DDBJ databases">
        <title>Actinotalea ferrariae CF5-4.</title>
        <authorList>
            <person name="Chen F."/>
            <person name="Li Y."/>
            <person name="Wang G."/>
        </authorList>
    </citation>
    <scope>NUCLEOTIDE SEQUENCE [LARGE SCALE GENOMIC DNA]</scope>
    <source>
        <strain evidence="2 3">CF5-4</strain>
    </source>
</reference>
<dbReference type="Proteomes" id="UP000019753">
    <property type="component" value="Unassembled WGS sequence"/>
</dbReference>
<feature type="transmembrane region" description="Helical" evidence="1">
    <location>
        <begin position="295"/>
        <end position="314"/>
    </location>
</feature>
<feature type="transmembrane region" description="Helical" evidence="1">
    <location>
        <begin position="126"/>
        <end position="146"/>
    </location>
</feature>
<keyword evidence="1" id="KW-0472">Membrane</keyword>
<feature type="transmembrane region" description="Helical" evidence="1">
    <location>
        <begin position="360"/>
        <end position="377"/>
    </location>
</feature>
<comment type="caution">
    <text evidence="2">The sequence shown here is derived from an EMBL/GenBank/DDBJ whole genome shotgun (WGS) entry which is preliminary data.</text>
</comment>
<proteinExistence type="predicted"/>
<keyword evidence="1" id="KW-0812">Transmembrane</keyword>
<evidence type="ECO:0000313" key="2">
    <source>
        <dbReference type="EMBL" id="EYR63710.1"/>
    </source>
</evidence>
<keyword evidence="3" id="KW-1185">Reference proteome</keyword>
<evidence type="ECO:0000256" key="1">
    <source>
        <dbReference type="SAM" id="Phobius"/>
    </source>
</evidence>
<accession>A0A021VUI4</accession>